<evidence type="ECO:0000256" key="2">
    <source>
        <dbReference type="ARBA" id="ARBA00022728"/>
    </source>
</evidence>
<dbReference type="GO" id="GO:0006397">
    <property type="term" value="P:mRNA processing"/>
    <property type="evidence" value="ECO:0007669"/>
    <property type="project" value="UniProtKB-KW"/>
</dbReference>
<protein>
    <recommendedName>
        <fullName evidence="8">RNA-binding protein 48</fullName>
    </recommendedName>
</protein>
<feature type="compositionally biased region" description="Polar residues" evidence="5">
    <location>
        <begin position="32"/>
        <end position="41"/>
    </location>
</feature>
<dbReference type="RefSeq" id="XP_004365920.2">
    <property type="nucleotide sequence ID" value="XM_004365863.2"/>
</dbReference>
<keyword evidence="1" id="KW-0507">mRNA processing</keyword>
<evidence type="ECO:0000256" key="5">
    <source>
        <dbReference type="SAM" id="MobiDB-lite"/>
    </source>
</evidence>
<reference evidence="7" key="1">
    <citation type="submission" date="2011-02" db="EMBL/GenBank/DDBJ databases">
        <title>The Genome Sequence of Capsaspora owczarzaki ATCC 30864.</title>
        <authorList>
            <person name="Russ C."/>
            <person name="Cuomo C."/>
            <person name="Burger G."/>
            <person name="Gray M.W."/>
            <person name="Holland P.W.H."/>
            <person name="King N."/>
            <person name="Lang F.B.F."/>
            <person name="Roger A.J."/>
            <person name="Ruiz-Trillo I."/>
            <person name="Young S.K."/>
            <person name="Zeng Q."/>
            <person name="Gargeya S."/>
            <person name="Alvarado L."/>
            <person name="Berlin A."/>
            <person name="Chapman S.B."/>
            <person name="Chen Z."/>
            <person name="Freedman E."/>
            <person name="Gellesch M."/>
            <person name="Goldberg J."/>
            <person name="Griggs A."/>
            <person name="Gujja S."/>
            <person name="Heilman E."/>
            <person name="Heiman D."/>
            <person name="Howarth C."/>
            <person name="Mehta T."/>
            <person name="Neiman D."/>
            <person name="Pearson M."/>
            <person name="Roberts A."/>
            <person name="Saif S."/>
            <person name="Shea T."/>
            <person name="Shenoy N."/>
            <person name="Sisk P."/>
            <person name="Stolte C."/>
            <person name="Sykes S."/>
            <person name="White J."/>
            <person name="Yandava C."/>
            <person name="Haas B."/>
            <person name="Nusbaum C."/>
            <person name="Birren B."/>
        </authorList>
    </citation>
    <scope>NUCLEOTIDE SEQUENCE</scope>
    <source>
        <strain evidence="7">ATCC 30864</strain>
    </source>
</reference>
<feature type="region of interest" description="Disordered" evidence="5">
    <location>
        <begin position="295"/>
        <end position="418"/>
    </location>
</feature>
<dbReference type="STRING" id="595528.A0A0D2WJQ5"/>
<dbReference type="OrthoDB" id="78358at2759"/>
<dbReference type="PANTHER" id="PTHR20957">
    <property type="entry name" value="RNA-BINDING PROTEIN 48"/>
    <property type="match status" value="1"/>
</dbReference>
<dbReference type="Proteomes" id="UP000008743">
    <property type="component" value="Unassembled WGS sequence"/>
</dbReference>
<dbReference type="EMBL" id="KE346360">
    <property type="protein sequence ID" value="KJE89613.1"/>
    <property type="molecule type" value="Genomic_DNA"/>
</dbReference>
<evidence type="ECO:0000313" key="6">
    <source>
        <dbReference type="EMBL" id="KJE89613.1"/>
    </source>
</evidence>
<dbReference type="GO" id="GO:0005681">
    <property type="term" value="C:spliceosomal complex"/>
    <property type="evidence" value="ECO:0007669"/>
    <property type="project" value="UniProtKB-KW"/>
</dbReference>
<evidence type="ECO:0000313" key="7">
    <source>
        <dbReference type="Proteomes" id="UP000008743"/>
    </source>
</evidence>
<dbReference type="InterPro" id="IPR039599">
    <property type="entry name" value="RBM48"/>
</dbReference>
<dbReference type="GO" id="GO:0003723">
    <property type="term" value="F:RNA binding"/>
    <property type="evidence" value="ECO:0007669"/>
    <property type="project" value="UniProtKB-KW"/>
</dbReference>
<dbReference type="InterPro" id="IPR034264">
    <property type="entry name" value="RBM48_RRM"/>
</dbReference>
<dbReference type="PANTHER" id="PTHR20957:SF0">
    <property type="entry name" value="RNA-BINDING PROTEIN 48"/>
    <property type="match status" value="1"/>
</dbReference>
<feature type="region of interest" description="Disordered" evidence="5">
    <location>
        <begin position="71"/>
        <end position="114"/>
    </location>
</feature>
<evidence type="ECO:0008006" key="8">
    <source>
        <dbReference type="Google" id="ProtNLM"/>
    </source>
</evidence>
<dbReference type="eggNOG" id="ENOG502QSNB">
    <property type="taxonomic scope" value="Eukaryota"/>
</dbReference>
<evidence type="ECO:0000256" key="3">
    <source>
        <dbReference type="ARBA" id="ARBA00022884"/>
    </source>
</evidence>
<feature type="non-terminal residue" evidence="6">
    <location>
        <position position="1"/>
    </location>
</feature>
<dbReference type="GO" id="GO:0008380">
    <property type="term" value="P:RNA splicing"/>
    <property type="evidence" value="ECO:0007669"/>
    <property type="project" value="UniProtKB-KW"/>
</dbReference>
<feature type="compositionally biased region" description="Low complexity" evidence="5">
    <location>
        <begin position="341"/>
        <end position="358"/>
    </location>
</feature>
<feature type="compositionally biased region" description="Polar residues" evidence="5">
    <location>
        <begin position="393"/>
        <end position="404"/>
    </location>
</feature>
<feature type="compositionally biased region" description="Polar residues" evidence="5">
    <location>
        <begin position="370"/>
        <end position="379"/>
    </location>
</feature>
<feature type="region of interest" description="Disordered" evidence="5">
    <location>
        <begin position="22"/>
        <end position="59"/>
    </location>
</feature>
<sequence length="418" mass="45704">VSSGCALGCYGAPHATRRRTVLSENTRRSGVPNPNLSQLSPKRSILNKAKTTPPKSKVVGDLRRDAAEAAAAAAAKQRNPATGGTARRTQVESTSERNSASDSIAEPQAVPPRHHIKIPVCTTRPEYREGRRETAVKVYTIADESKFLLLLRVPALKLEQQLCDLVTAQGQVESLRRLDEYPCDQFQEAFLAKFTQLPVARAAKRQLDGHVFFGTPLHVCYAPEYETLADLREKFDERRRAVTARLNAQAQPAPNPAASLTAPWQPTWLDWRWPAFPQYPSTDPPHAIHHQLMSAQQVSAGRRPIPGPTTLPPDDATRNPIAALLPRRDPTHLHTAPPKVSVNSRSHSSSLAQSLDPSSVPPLRPAPKSESLQPVQQAPTAIPSKRPAESEADASTSTLSSENPAVNAPTAVRKRRRI</sequence>
<dbReference type="CDD" id="cd12442">
    <property type="entry name" value="RRM_RBM48"/>
    <property type="match status" value="1"/>
</dbReference>
<keyword evidence="2" id="KW-0747">Spliceosome</keyword>
<organism evidence="6 7">
    <name type="scientific">Capsaspora owczarzaki (strain ATCC 30864)</name>
    <dbReference type="NCBI Taxonomy" id="595528"/>
    <lineage>
        <taxon>Eukaryota</taxon>
        <taxon>Filasterea</taxon>
        <taxon>Capsaspora</taxon>
    </lineage>
</organism>
<dbReference type="AlphaFoldDB" id="A0A0D2WJQ5"/>
<keyword evidence="3" id="KW-0694">RNA-binding</keyword>
<dbReference type="InParanoid" id="A0A0D2WJQ5"/>
<dbReference type="PhylomeDB" id="A0A0D2WJQ5"/>
<gene>
    <name evidence="6" type="ORF">CAOG_001048</name>
</gene>
<keyword evidence="4" id="KW-0508">mRNA splicing</keyword>
<feature type="compositionally biased region" description="Polar residues" evidence="5">
    <location>
        <begin position="79"/>
        <end position="102"/>
    </location>
</feature>
<name>A0A0D2WJQ5_CAPO3</name>
<proteinExistence type="predicted"/>
<evidence type="ECO:0000256" key="1">
    <source>
        <dbReference type="ARBA" id="ARBA00022664"/>
    </source>
</evidence>
<evidence type="ECO:0000256" key="4">
    <source>
        <dbReference type="ARBA" id="ARBA00023187"/>
    </source>
</evidence>
<dbReference type="GO" id="GO:0005654">
    <property type="term" value="C:nucleoplasm"/>
    <property type="evidence" value="ECO:0007669"/>
    <property type="project" value="TreeGrafter"/>
</dbReference>
<accession>A0A0D2WJQ5</accession>
<keyword evidence="7" id="KW-1185">Reference proteome</keyword>